<keyword evidence="4" id="KW-0227">DNA damage</keyword>
<dbReference type="AlphaFoldDB" id="A0AAN1SY05"/>
<dbReference type="Pfam" id="PF01035">
    <property type="entry name" value="DNA_binding_1"/>
    <property type="match status" value="1"/>
</dbReference>
<protein>
    <submittedName>
        <fullName evidence="9">Methylated-DNA--[protein]-cysteine S-methyltransferase</fullName>
    </submittedName>
</protein>
<evidence type="ECO:0000256" key="6">
    <source>
        <dbReference type="ARBA" id="ARBA00049348"/>
    </source>
</evidence>
<dbReference type="GO" id="GO:0006281">
    <property type="term" value="P:DNA repair"/>
    <property type="evidence" value="ECO:0007669"/>
    <property type="project" value="UniProtKB-KW"/>
</dbReference>
<keyword evidence="10" id="KW-1185">Reference proteome</keyword>
<comment type="catalytic activity">
    <reaction evidence="1">
        <text>a 4-O-methyl-thymidine in DNA + L-cysteinyl-[protein] = a thymidine in DNA + S-methyl-L-cysteinyl-[protein]</text>
        <dbReference type="Rhea" id="RHEA:53428"/>
        <dbReference type="Rhea" id="RHEA-COMP:10131"/>
        <dbReference type="Rhea" id="RHEA-COMP:10132"/>
        <dbReference type="Rhea" id="RHEA-COMP:13555"/>
        <dbReference type="Rhea" id="RHEA-COMP:13556"/>
        <dbReference type="ChEBI" id="CHEBI:29950"/>
        <dbReference type="ChEBI" id="CHEBI:82612"/>
        <dbReference type="ChEBI" id="CHEBI:137386"/>
        <dbReference type="ChEBI" id="CHEBI:137387"/>
        <dbReference type="EC" id="2.1.1.63"/>
    </reaction>
</comment>
<evidence type="ECO:0000256" key="7">
    <source>
        <dbReference type="SAM" id="MobiDB-lite"/>
    </source>
</evidence>
<accession>A0AAN1SY05</accession>
<evidence type="ECO:0000256" key="1">
    <source>
        <dbReference type="ARBA" id="ARBA00001286"/>
    </source>
</evidence>
<evidence type="ECO:0000313" key="10">
    <source>
        <dbReference type="Proteomes" id="UP001319121"/>
    </source>
</evidence>
<gene>
    <name evidence="9" type="primary">ogt</name>
    <name evidence="9" type="ORF">FGKAn22_03140</name>
</gene>
<comment type="catalytic activity">
    <reaction evidence="6">
        <text>a 6-O-methyl-2'-deoxyguanosine in DNA + L-cysteinyl-[protein] = S-methyl-L-cysteinyl-[protein] + a 2'-deoxyguanosine in DNA</text>
        <dbReference type="Rhea" id="RHEA:24000"/>
        <dbReference type="Rhea" id="RHEA-COMP:10131"/>
        <dbReference type="Rhea" id="RHEA-COMP:10132"/>
        <dbReference type="Rhea" id="RHEA-COMP:11367"/>
        <dbReference type="Rhea" id="RHEA-COMP:11368"/>
        <dbReference type="ChEBI" id="CHEBI:29950"/>
        <dbReference type="ChEBI" id="CHEBI:82612"/>
        <dbReference type="ChEBI" id="CHEBI:85445"/>
        <dbReference type="ChEBI" id="CHEBI:85448"/>
        <dbReference type="EC" id="2.1.1.63"/>
    </reaction>
</comment>
<evidence type="ECO:0000256" key="2">
    <source>
        <dbReference type="ARBA" id="ARBA00022603"/>
    </source>
</evidence>
<keyword evidence="3" id="KW-0808">Transferase</keyword>
<dbReference type="InterPro" id="IPR001497">
    <property type="entry name" value="MethylDNA_cys_MeTrfase_AS"/>
</dbReference>
<reference evidence="9 10" key="1">
    <citation type="submission" date="2019-03" db="EMBL/GenBank/DDBJ databases">
        <title>Complete genome sequence of Ferrigenium kumadai strain An22, a microaerophilic iron-oxidizing bacterium isolated from a paddy field soil.</title>
        <authorList>
            <person name="Watanabe T."/>
            <person name="Asakawa S."/>
        </authorList>
    </citation>
    <scope>NUCLEOTIDE SEQUENCE [LARGE SCALE GENOMIC DNA]</scope>
    <source>
        <strain evidence="9 10">An22</strain>
    </source>
</reference>
<keyword evidence="2" id="KW-0489">Methyltransferase</keyword>
<evidence type="ECO:0000259" key="8">
    <source>
        <dbReference type="Pfam" id="PF01035"/>
    </source>
</evidence>
<dbReference type="InterPro" id="IPR036217">
    <property type="entry name" value="MethylDNA_cys_MeTrfase_DNAb"/>
</dbReference>
<dbReference type="SUPFAM" id="SSF53155">
    <property type="entry name" value="Methylated DNA-protein cysteine methyltransferase domain"/>
    <property type="match status" value="1"/>
</dbReference>
<dbReference type="Gene3D" id="1.10.10.10">
    <property type="entry name" value="Winged helix-like DNA-binding domain superfamily/Winged helix DNA-binding domain"/>
    <property type="match status" value="1"/>
</dbReference>
<dbReference type="KEGG" id="fku:FGKAn22_03140"/>
<evidence type="ECO:0000313" key="9">
    <source>
        <dbReference type="EMBL" id="BBI98621.1"/>
    </source>
</evidence>
<dbReference type="NCBIfam" id="TIGR00589">
    <property type="entry name" value="ogt"/>
    <property type="match status" value="1"/>
</dbReference>
<feature type="region of interest" description="Disordered" evidence="7">
    <location>
        <begin position="145"/>
        <end position="178"/>
    </location>
</feature>
<keyword evidence="5" id="KW-0234">DNA repair</keyword>
<sequence length="178" mass="18954">MPFGVLGIRCTADALTGIDFLPAGTPPQPPRDAFSRKVCEQLQAYLADPAFQFDLPLQLNGTAHRLKVWQAMQRIPSGATRSYGELAAELHSGAQAVGQACGANPIPIVVPCHRVVGKSGLGGFMRHGSGESLDIKRWLLAHERATPSSLQGEGWGEGRSEKAPLPHPSPTSGRGEKK</sequence>
<dbReference type="CDD" id="cd06445">
    <property type="entry name" value="ATase"/>
    <property type="match status" value="1"/>
</dbReference>
<dbReference type="InterPro" id="IPR014048">
    <property type="entry name" value="MethylDNA_cys_MeTrfase_DNA-bd"/>
</dbReference>
<dbReference type="SUPFAM" id="SSF46767">
    <property type="entry name" value="Methylated DNA-protein cysteine methyltransferase, C-terminal domain"/>
    <property type="match status" value="1"/>
</dbReference>
<dbReference type="GO" id="GO:0032259">
    <property type="term" value="P:methylation"/>
    <property type="evidence" value="ECO:0007669"/>
    <property type="project" value="UniProtKB-KW"/>
</dbReference>
<name>A0AAN1SY05_9PROT</name>
<dbReference type="InterPro" id="IPR036631">
    <property type="entry name" value="MGMT_N_sf"/>
</dbReference>
<dbReference type="InterPro" id="IPR036388">
    <property type="entry name" value="WH-like_DNA-bd_sf"/>
</dbReference>
<dbReference type="PANTHER" id="PTHR10815">
    <property type="entry name" value="METHYLATED-DNA--PROTEIN-CYSTEINE METHYLTRANSFERASE"/>
    <property type="match status" value="1"/>
</dbReference>
<evidence type="ECO:0000256" key="3">
    <source>
        <dbReference type="ARBA" id="ARBA00022679"/>
    </source>
</evidence>
<dbReference type="PANTHER" id="PTHR10815:SF13">
    <property type="entry name" value="METHYLATED-DNA--PROTEIN-CYSTEINE METHYLTRANSFERASE"/>
    <property type="match status" value="1"/>
</dbReference>
<dbReference type="PROSITE" id="PS00374">
    <property type="entry name" value="MGMT"/>
    <property type="match status" value="1"/>
</dbReference>
<organism evidence="9 10">
    <name type="scientific">Ferrigenium kumadai</name>
    <dbReference type="NCBI Taxonomy" id="1682490"/>
    <lineage>
        <taxon>Bacteria</taxon>
        <taxon>Pseudomonadati</taxon>
        <taxon>Pseudomonadota</taxon>
        <taxon>Betaproteobacteria</taxon>
        <taxon>Nitrosomonadales</taxon>
        <taxon>Gallionellaceae</taxon>
        <taxon>Ferrigenium</taxon>
    </lineage>
</organism>
<dbReference type="GO" id="GO:0003908">
    <property type="term" value="F:methylated-DNA-[protein]-cysteine S-methyltransferase activity"/>
    <property type="evidence" value="ECO:0007669"/>
    <property type="project" value="UniProtKB-EC"/>
</dbReference>
<evidence type="ECO:0000256" key="4">
    <source>
        <dbReference type="ARBA" id="ARBA00022763"/>
    </source>
</evidence>
<dbReference type="EMBL" id="AP019536">
    <property type="protein sequence ID" value="BBI98621.1"/>
    <property type="molecule type" value="Genomic_DNA"/>
</dbReference>
<dbReference type="Proteomes" id="UP001319121">
    <property type="component" value="Chromosome"/>
</dbReference>
<feature type="domain" description="Methylated-DNA-[protein]-cysteine S-methyltransferase DNA binding" evidence="8">
    <location>
        <begin position="65"/>
        <end position="144"/>
    </location>
</feature>
<proteinExistence type="predicted"/>
<evidence type="ECO:0000256" key="5">
    <source>
        <dbReference type="ARBA" id="ARBA00023204"/>
    </source>
</evidence>